<name>A0A8H6KG04_9PEZI</name>
<organism evidence="2 3">
    <name type="scientific">Colletotrichum plurivorum</name>
    <dbReference type="NCBI Taxonomy" id="2175906"/>
    <lineage>
        <taxon>Eukaryota</taxon>
        <taxon>Fungi</taxon>
        <taxon>Dikarya</taxon>
        <taxon>Ascomycota</taxon>
        <taxon>Pezizomycotina</taxon>
        <taxon>Sordariomycetes</taxon>
        <taxon>Hypocreomycetidae</taxon>
        <taxon>Glomerellales</taxon>
        <taxon>Glomerellaceae</taxon>
        <taxon>Colletotrichum</taxon>
        <taxon>Colletotrichum orchidearum species complex</taxon>
    </lineage>
</organism>
<sequence>MRRASIKLAAATTSQEGRNISETPAPESLDPVGDSADEHEGRSCLSMERSGGRRSSRSLFWGEPVGAELDERVGWSDCIAAFSGTLPVLLMGELMVSPSLRVTSGTSLLQRRSVATTRLQGGYITQIWPSTISEETAAAPFGERPSWPTILAGLGIAPPQSSP</sequence>
<reference evidence="2" key="1">
    <citation type="journal article" date="2020" name="Phytopathology">
        <title>Genome Sequence Resources of Colletotrichum truncatum, C. plurivorum, C. musicola, and C. sojae: Four Species Pathogenic to Soybean (Glycine max).</title>
        <authorList>
            <person name="Rogerio F."/>
            <person name="Boufleur T.R."/>
            <person name="Ciampi-Guillardi M."/>
            <person name="Sukno S.A."/>
            <person name="Thon M.R."/>
            <person name="Massola Junior N.S."/>
            <person name="Baroncelli R."/>
        </authorList>
    </citation>
    <scope>NUCLEOTIDE SEQUENCE</scope>
    <source>
        <strain evidence="2">LFN00145</strain>
    </source>
</reference>
<comment type="caution">
    <text evidence="2">The sequence shown here is derived from an EMBL/GenBank/DDBJ whole genome shotgun (WGS) entry which is preliminary data.</text>
</comment>
<gene>
    <name evidence="2" type="ORF">CPLU01_07253</name>
</gene>
<feature type="region of interest" description="Disordered" evidence="1">
    <location>
        <begin position="1"/>
        <end position="56"/>
    </location>
</feature>
<keyword evidence="3" id="KW-1185">Reference proteome</keyword>
<dbReference type="AlphaFoldDB" id="A0A8H6KG04"/>
<dbReference type="EMBL" id="WIGO01000092">
    <property type="protein sequence ID" value="KAF6830563.1"/>
    <property type="molecule type" value="Genomic_DNA"/>
</dbReference>
<evidence type="ECO:0000313" key="2">
    <source>
        <dbReference type="EMBL" id="KAF6830563.1"/>
    </source>
</evidence>
<dbReference type="Proteomes" id="UP000654918">
    <property type="component" value="Unassembled WGS sequence"/>
</dbReference>
<protein>
    <submittedName>
        <fullName evidence="2">Uncharacterized protein</fullName>
    </submittedName>
</protein>
<proteinExistence type="predicted"/>
<evidence type="ECO:0000256" key="1">
    <source>
        <dbReference type="SAM" id="MobiDB-lite"/>
    </source>
</evidence>
<feature type="compositionally biased region" description="Polar residues" evidence="1">
    <location>
        <begin position="11"/>
        <end position="22"/>
    </location>
</feature>
<evidence type="ECO:0000313" key="3">
    <source>
        <dbReference type="Proteomes" id="UP000654918"/>
    </source>
</evidence>
<accession>A0A8H6KG04</accession>